<dbReference type="Proteomes" id="UP000024635">
    <property type="component" value="Unassembled WGS sequence"/>
</dbReference>
<proteinExistence type="predicted"/>
<feature type="transmembrane region" description="Helical" evidence="1">
    <location>
        <begin position="46"/>
        <end position="66"/>
    </location>
</feature>
<comment type="caution">
    <text evidence="2">The sequence shown here is derived from an EMBL/GenBank/DDBJ whole genome shotgun (WGS) entry which is preliminary data.</text>
</comment>
<organism evidence="2 3">
    <name type="scientific">Ancylostoma ceylanicum</name>
    <dbReference type="NCBI Taxonomy" id="53326"/>
    <lineage>
        <taxon>Eukaryota</taxon>
        <taxon>Metazoa</taxon>
        <taxon>Ecdysozoa</taxon>
        <taxon>Nematoda</taxon>
        <taxon>Chromadorea</taxon>
        <taxon>Rhabditida</taxon>
        <taxon>Rhabditina</taxon>
        <taxon>Rhabditomorpha</taxon>
        <taxon>Strongyloidea</taxon>
        <taxon>Ancylostomatidae</taxon>
        <taxon>Ancylostomatinae</taxon>
        <taxon>Ancylostoma</taxon>
    </lineage>
</organism>
<accession>A0A016WI16</accession>
<protein>
    <submittedName>
        <fullName evidence="2">Uncharacterized protein</fullName>
    </submittedName>
</protein>
<keyword evidence="1" id="KW-1133">Transmembrane helix</keyword>
<keyword evidence="3" id="KW-1185">Reference proteome</keyword>
<evidence type="ECO:0000313" key="3">
    <source>
        <dbReference type="Proteomes" id="UP000024635"/>
    </source>
</evidence>
<dbReference type="AlphaFoldDB" id="A0A016WI16"/>
<name>A0A016WI16_9BILA</name>
<reference evidence="3" key="1">
    <citation type="journal article" date="2015" name="Nat. Genet.">
        <title>The genome and transcriptome of the zoonotic hookworm Ancylostoma ceylanicum identify infection-specific gene families.</title>
        <authorList>
            <person name="Schwarz E.M."/>
            <person name="Hu Y."/>
            <person name="Antoshechkin I."/>
            <person name="Miller M.M."/>
            <person name="Sternberg P.W."/>
            <person name="Aroian R.V."/>
        </authorList>
    </citation>
    <scope>NUCLEOTIDE SEQUENCE</scope>
    <source>
        <strain evidence="3">HY135</strain>
    </source>
</reference>
<keyword evidence="1" id="KW-0812">Transmembrane</keyword>
<sequence length="91" mass="10240">MWAATVGYEIGTTRRGIVYSPQAHDFASAVSFDENFLCFHCKLGGFYQFLTFLPSISISIVLLSHSNNVKKCILKKLLKSLNLLRPSENKN</sequence>
<gene>
    <name evidence="2" type="primary">Acey_s0656.g1229</name>
    <name evidence="2" type="ORF">Y032_0656g1229</name>
</gene>
<evidence type="ECO:0000256" key="1">
    <source>
        <dbReference type="SAM" id="Phobius"/>
    </source>
</evidence>
<evidence type="ECO:0000313" key="2">
    <source>
        <dbReference type="EMBL" id="EYC39449.1"/>
    </source>
</evidence>
<dbReference type="EMBL" id="JARK01000256">
    <property type="protein sequence ID" value="EYC39449.1"/>
    <property type="molecule type" value="Genomic_DNA"/>
</dbReference>
<keyword evidence="1" id="KW-0472">Membrane</keyword>